<dbReference type="Proteomes" id="UP000537130">
    <property type="component" value="Unassembled WGS sequence"/>
</dbReference>
<gene>
    <name evidence="1" type="ORF">FHR99_003207</name>
</gene>
<dbReference type="SUPFAM" id="SSF55486">
    <property type="entry name" value="Metalloproteases ('zincins'), catalytic domain"/>
    <property type="match status" value="1"/>
</dbReference>
<evidence type="ECO:0000313" key="2">
    <source>
        <dbReference type="Proteomes" id="UP000537130"/>
    </source>
</evidence>
<evidence type="ECO:0000313" key="1">
    <source>
        <dbReference type="EMBL" id="MBB3048933.1"/>
    </source>
</evidence>
<accession>A0A7W4Z757</accession>
<dbReference type="AlphaFoldDB" id="A0A7W4Z757"/>
<keyword evidence="2" id="KW-1185">Reference proteome</keyword>
<proteinExistence type="predicted"/>
<sequence length="245" mass="26355">MRFSKTIFLAAVLVSAAGCMHEDDDDDDRNAMPAANEESIRDFIRSANGNSYKFPWINADHDTKVATNERLKQWDVTTQGLIPVKHNNVQIAIDAMNAIEDKLGTTLFDRTSIQSTPDDQIQKGIVVSYGTAVGASGGPEANACGHVGALGGSTGWPRNFYGETGHMDSVLQVNLDSSSPDGCTGGLSLDVTIHEFMHALGMGDHFDGFGFGPAIHANAWNVLHNILNNSPGTAMDSLFVEKKFQ</sequence>
<comment type="caution">
    <text evidence="1">The sequence shown here is derived from an EMBL/GenBank/DDBJ whole genome shotgun (WGS) entry which is preliminary data.</text>
</comment>
<dbReference type="PROSITE" id="PS51257">
    <property type="entry name" value="PROKAR_LIPOPROTEIN"/>
    <property type="match status" value="1"/>
</dbReference>
<reference evidence="1 2" key="1">
    <citation type="submission" date="2020-08" db="EMBL/GenBank/DDBJ databases">
        <title>Genomic Encyclopedia of Type Strains, Phase III (KMG-III): the genomes of soil and plant-associated and newly described type strains.</title>
        <authorList>
            <person name="Whitman W."/>
        </authorList>
    </citation>
    <scope>NUCLEOTIDE SEQUENCE [LARGE SCALE GENOMIC DNA]</scope>
    <source>
        <strain evidence="1 2">CECT 8654</strain>
    </source>
</reference>
<dbReference type="EMBL" id="JACHWY010000004">
    <property type="protein sequence ID" value="MBB3048933.1"/>
    <property type="molecule type" value="Genomic_DNA"/>
</dbReference>
<name>A0A7W4Z757_9GAMM</name>
<protein>
    <submittedName>
        <fullName evidence="1">Uncharacterized protein</fullName>
    </submittedName>
</protein>
<dbReference type="RefSeq" id="WP_183411725.1">
    <property type="nucleotide sequence ID" value="NZ_JACHWY010000004.1"/>
</dbReference>
<organism evidence="1 2">
    <name type="scientific">Litorivivens lipolytica</name>
    <dbReference type="NCBI Taxonomy" id="1524264"/>
    <lineage>
        <taxon>Bacteria</taxon>
        <taxon>Pseudomonadati</taxon>
        <taxon>Pseudomonadota</taxon>
        <taxon>Gammaproteobacteria</taxon>
        <taxon>Litorivivens</taxon>
    </lineage>
</organism>